<feature type="region of interest" description="Disordered" evidence="15">
    <location>
        <begin position="785"/>
        <end position="882"/>
    </location>
</feature>
<feature type="compositionally biased region" description="Basic and acidic residues" evidence="15">
    <location>
        <begin position="1311"/>
        <end position="1331"/>
    </location>
</feature>
<evidence type="ECO:0000256" key="3">
    <source>
        <dbReference type="ARBA" id="ARBA00022448"/>
    </source>
</evidence>
<evidence type="ECO:0000256" key="8">
    <source>
        <dbReference type="ARBA" id="ARBA00022801"/>
    </source>
</evidence>
<evidence type="ECO:0008006" key="20">
    <source>
        <dbReference type="Google" id="ProtNLM"/>
    </source>
</evidence>
<dbReference type="Pfam" id="PF12937">
    <property type="entry name" value="F-box-like"/>
    <property type="match status" value="1"/>
</dbReference>
<dbReference type="SUPFAM" id="SSF52047">
    <property type="entry name" value="RNI-like"/>
    <property type="match status" value="1"/>
</dbReference>
<evidence type="ECO:0000256" key="4">
    <source>
        <dbReference type="ARBA" id="ARBA00022670"/>
    </source>
</evidence>
<keyword evidence="7" id="KW-0999">Mitochondrion inner membrane</keyword>
<dbReference type="PANTHER" id="PTHR10410">
    <property type="entry name" value="EUKARYOTIC TRANSLATION INITIATION FACTOR 3 -RELATED"/>
    <property type="match status" value="1"/>
</dbReference>
<feature type="region of interest" description="Disordered" evidence="15">
    <location>
        <begin position="1295"/>
        <end position="1338"/>
    </location>
</feature>
<dbReference type="GO" id="GO:0006508">
    <property type="term" value="P:proteolysis"/>
    <property type="evidence" value="ECO:0007669"/>
    <property type="project" value="UniProtKB-KW"/>
</dbReference>
<keyword evidence="11" id="KW-0482">Metalloprotease</keyword>
<evidence type="ECO:0000259" key="16">
    <source>
        <dbReference type="PROSITE" id="PS50181"/>
    </source>
</evidence>
<feature type="domain" description="MPN" evidence="17">
    <location>
        <begin position="474"/>
        <end position="610"/>
    </location>
</feature>
<evidence type="ECO:0000256" key="14">
    <source>
        <dbReference type="ARBA" id="ARBA00061577"/>
    </source>
</evidence>
<dbReference type="Gene3D" id="1.20.1280.50">
    <property type="match status" value="1"/>
</dbReference>
<feature type="compositionally biased region" description="Low complexity" evidence="15">
    <location>
        <begin position="1189"/>
        <end position="1204"/>
    </location>
</feature>
<evidence type="ECO:0000313" key="19">
    <source>
        <dbReference type="Proteomes" id="UP001562425"/>
    </source>
</evidence>
<evidence type="ECO:0000259" key="17">
    <source>
        <dbReference type="PROSITE" id="PS50249"/>
    </source>
</evidence>
<protein>
    <recommendedName>
        <fullName evidence="20">Mitochondrial pyruvate carrier</fullName>
    </recommendedName>
</protein>
<sequence length="1797" mass="193539">MDAEICPELVPSTSSLSLAEHQPSPADLLPPELWELIFLHLSAAELLPVRLTSHRWKDIVTNSPTLLAKFTVTLEGIFFDDLSRVIPAAKLYIRSCRIDRLVSWHETAHRLSCLTLDSCELTLPTLVEMLVQTPNLKRLRLDEVDVLSSGCEIVANFRLDRLEKLVVEWVCCDRILDIFEGRCHRLKTFKIFGNQKEGNIVRFMKTVQDSLEYIKLCPTGALLEEISNLEHLKLKRIQFGKGSFDQSQLVEFCRRNHAIENVCVHHLSLSTQTLEQIGLQLPTLKRLRVTIAEKGTIVPTFLRSMKHLEYLSLYGEYRIEQSLDFTGCECPKLGQKFIGDLLADGKIKSHETETIFCSPSAWAIYCKRIINPDKRSSGCGWASVKYKGRKLDAYKAAYHRKLLQKEKEDHKDDGPDVEIIEDTEEDKTAMEPPPVRRNVVQHNTISNRNILHDANTLIESVPFTSVGKIQPFLVSVSSSTVLLMDFHCHLTSNEVCGYLGGTWDINAHNLSITHAFPCRNSRFDRDKAAMCELQIQKLMVKKNLALVGWYHSHPRFPVQPTLRDCDAQLEYQIKMRGPTEASYTPCVGFICSPYNDATNALESSILSFWVLPPPENRPAEYGRPMLMSYSLVPDETLSEEIKEEMMLTVDYYKQFNRELINFQAVYKNEVTFIDKLKKTLTPKLPLDSRSGHFWNWIRELLGLDPEEIIVIPDPPPPPPPVAPKLPEPISAPMVVNLTGTDEGSVTTEAKNDEDFDGVSEMGDSDVISLKDDDNKALSLGVSSLQAQLKRPSGLNMTPSPLSSALVLPATNPPPAGNQNNHGGSITTNTSSPRDSPITIPSNSASPAKFEIPVRASPSPAKSDTSSCRSRTRNSPAPSPVKLSIGDILGGGGAGNRNSPTLSSLIGNMGAGNVSNIHDLYAATFASLGTSIPSNLLSQDYASLFQNTKRDEYGLSALNALAQVAAASGISNTQINETLLHSLNRSIGSSSSGKSGQTSTITTSSATMSSSTAPSASSASSASAAAAAAAAAAVASSTGLPPIPNMKEFMQQLEKGNLSLLMQSQYANPLAGMTGLTGQAGSGSGTGGGGKSGSSRSSGKSRSKAAQQAQQQQQQLQQAQQQLLQQQQQQQQLMDYADFTSKFDQGKLADLMKSPEYSQMLMQQAQALGSLGSEISIIKKPSSKGGNSGGNNNSGNNNNSNNNSGGNSGQSGGNKKDSASDLITKLRTIFSTDSYLPPMPTAADINLLAEQSQKVPEIQQILNSGNLDDIQVLLKAQSLSNNTLDFALFMQGTSGTNTGAGEGSSKASKNAAAKEEREREREREREQRERDNANAAAAAAAAAAMNPYLSASNLSALFEPVQRSTNEKSGGKSGKNKGGNSANQSNATSNPADMLNSLFTSAVGGTSAADMNALLYGQGKGAPDLSMLFGGVSSAATTSSTSSTTSTNAAAAAAAAAKQSLDYLSMFPNFSAAKLPEMSALFQSDKFEIPDPLAKATLEANNMYLAPSASLLKLQQEAFNSMMMKPPKSSSSSTSSSSKIETPPPIVASPGARSTPTKSANRDSPSLTGSSKYNFSAVDLAVSSVPLAASSPLGGGGGSGGGGVADLSRKTPQTPEPSIPPPSTPPVASASQQQILPPYKKRMEFSSIADLVAAPPSKMPKMSTENLDPSRKVRSSERNEMSKIYNGLVAAADPLVPGMLRPLWNHPAGPKTVFFWAPMFKWGLVLAGLSDLRRPADQLSVSQAGSLAATGLVWSRYSLVIIPKNWTLFAVNVFVAGTQIVQLYRAFDHSRKHPKVEK</sequence>
<feature type="region of interest" description="Disordered" evidence="15">
    <location>
        <begin position="1522"/>
        <end position="1570"/>
    </location>
</feature>
<keyword evidence="9" id="KW-0862">Zinc</keyword>
<feature type="region of interest" description="Disordered" evidence="15">
    <location>
        <begin position="1591"/>
        <end position="1632"/>
    </location>
</feature>
<feature type="compositionally biased region" description="Polar residues" evidence="15">
    <location>
        <begin position="816"/>
        <end position="845"/>
    </location>
</feature>
<reference evidence="18 19" key="1">
    <citation type="submission" date="2024-05" db="EMBL/GenBank/DDBJ databases">
        <title>Culex pipiens pipiens assembly and annotation.</title>
        <authorList>
            <person name="Alout H."/>
            <person name="Durand T."/>
        </authorList>
    </citation>
    <scope>NUCLEOTIDE SEQUENCE [LARGE SCALE GENOMIC DNA]</scope>
    <source>
        <strain evidence="18">HA-2024</strain>
        <tissue evidence="18">Whole body</tissue>
    </source>
</reference>
<evidence type="ECO:0000256" key="13">
    <source>
        <dbReference type="ARBA" id="ARBA00023136"/>
    </source>
</evidence>
<dbReference type="Gene3D" id="3.80.10.10">
    <property type="entry name" value="Ribonuclease Inhibitor"/>
    <property type="match status" value="1"/>
</dbReference>
<dbReference type="Gene3D" id="3.40.140.10">
    <property type="entry name" value="Cytidine Deaminase, domain 2"/>
    <property type="match status" value="1"/>
</dbReference>
<dbReference type="InterPro" id="IPR001810">
    <property type="entry name" value="F-box_dom"/>
</dbReference>
<dbReference type="PROSITE" id="PS50249">
    <property type="entry name" value="MPN"/>
    <property type="match status" value="1"/>
</dbReference>
<evidence type="ECO:0000256" key="1">
    <source>
        <dbReference type="ARBA" id="ARBA00004448"/>
    </source>
</evidence>
<evidence type="ECO:0000256" key="2">
    <source>
        <dbReference type="ARBA" id="ARBA00006416"/>
    </source>
</evidence>
<proteinExistence type="inferred from homology"/>
<feature type="region of interest" description="Disordered" evidence="15">
    <location>
        <begin position="1360"/>
        <end position="1392"/>
    </location>
</feature>
<dbReference type="FunFam" id="3.40.140.10:FF:000053">
    <property type="entry name" value="MPN domain-containing protein CG4751"/>
    <property type="match status" value="1"/>
</dbReference>
<dbReference type="SMART" id="SM00256">
    <property type="entry name" value="FBOX"/>
    <property type="match status" value="1"/>
</dbReference>
<feature type="compositionally biased region" description="Low complexity" evidence="15">
    <location>
        <begin position="1092"/>
        <end position="1112"/>
    </location>
</feature>
<dbReference type="InterPro" id="IPR040843">
    <property type="entry name" value="RAMA"/>
</dbReference>
<feature type="region of interest" description="Disordered" evidence="15">
    <location>
        <begin position="1076"/>
        <end position="1112"/>
    </location>
</feature>
<evidence type="ECO:0000313" key="18">
    <source>
        <dbReference type="EMBL" id="KAL1401666.1"/>
    </source>
</evidence>
<evidence type="ECO:0000256" key="15">
    <source>
        <dbReference type="SAM" id="MobiDB-lite"/>
    </source>
</evidence>
<dbReference type="CDD" id="cd09917">
    <property type="entry name" value="F-box_SF"/>
    <property type="match status" value="1"/>
</dbReference>
<accession>A0ABD1DPJ9</accession>
<dbReference type="SUPFAM" id="SSF81383">
    <property type="entry name" value="F-box domain"/>
    <property type="match status" value="1"/>
</dbReference>
<gene>
    <name evidence="18" type="ORF">pipiens_001936</name>
</gene>
<feature type="compositionally biased region" description="Pro residues" evidence="15">
    <location>
        <begin position="1613"/>
        <end position="1624"/>
    </location>
</feature>
<dbReference type="PROSITE" id="PS50181">
    <property type="entry name" value="FBOX"/>
    <property type="match status" value="1"/>
</dbReference>
<dbReference type="CDD" id="cd08067">
    <property type="entry name" value="MPN_2A_DUB"/>
    <property type="match status" value="1"/>
</dbReference>
<evidence type="ECO:0000256" key="5">
    <source>
        <dbReference type="ARBA" id="ARBA00022692"/>
    </source>
</evidence>
<keyword evidence="12" id="KW-0496">Mitochondrion</keyword>
<dbReference type="SUPFAM" id="SSF102712">
    <property type="entry name" value="JAB1/MPN domain"/>
    <property type="match status" value="1"/>
</dbReference>
<feature type="compositionally biased region" description="Polar residues" evidence="15">
    <location>
        <begin position="1551"/>
        <end position="1570"/>
    </location>
</feature>
<dbReference type="InterPro" id="IPR036047">
    <property type="entry name" value="F-box-like_dom_sf"/>
</dbReference>
<feature type="region of interest" description="Disordered" evidence="15">
    <location>
        <begin position="986"/>
        <end position="1016"/>
    </location>
</feature>
<dbReference type="GO" id="GO:0008237">
    <property type="term" value="F:metallopeptidase activity"/>
    <property type="evidence" value="ECO:0007669"/>
    <property type="project" value="UniProtKB-KW"/>
</dbReference>
<evidence type="ECO:0000256" key="7">
    <source>
        <dbReference type="ARBA" id="ARBA00022792"/>
    </source>
</evidence>
<keyword evidence="5" id="KW-0812">Transmembrane</keyword>
<name>A0ABD1DPJ9_CULPP</name>
<dbReference type="Pfam" id="PF18755">
    <property type="entry name" value="RAMA"/>
    <property type="match status" value="1"/>
</dbReference>
<dbReference type="EMBL" id="JBEHCU010004343">
    <property type="protein sequence ID" value="KAL1401666.1"/>
    <property type="molecule type" value="Genomic_DNA"/>
</dbReference>
<keyword evidence="19" id="KW-1185">Reference proteome</keyword>
<dbReference type="InterPro" id="IPR005336">
    <property type="entry name" value="MPC"/>
</dbReference>
<keyword evidence="4" id="KW-0645">Protease</keyword>
<feature type="region of interest" description="Disordered" evidence="15">
    <location>
        <begin position="1177"/>
        <end position="1218"/>
    </location>
</feature>
<feature type="compositionally biased region" description="Gly residues" evidence="15">
    <location>
        <begin position="1077"/>
        <end position="1091"/>
    </location>
</feature>
<evidence type="ECO:0000256" key="10">
    <source>
        <dbReference type="ARBA" id="ARBA00022989"/>
    </source>
</evidence>
<dbReference type="Pfam" id="PF03650">
    <property type="entry name" value="MPC"/>
    <property type="match status" value="1"/>
</dbReference>
<dbReference type="Proteomes" id="UP001562425">
    <property type="component" value="Unassembled WGS sequence"/>
</dbReference>
<feature type="region of interest" description="Disordered" evidence="15">
    <location>
        <begin position="1653"/>
        <end position="1674"/>
    </location>
</feature>
<comment type="subcellular location">
    <subcellularLocation>
        <location evidence="1">Mitochondrion inner membrane</location>
        <topology evidence="1">Multi-pass membrane protein</topology>
    </subcellularLocation>
</comment>
<keyword evidence="13" id="KW-0472">Membrane</keyword>
<comment type="caution">
    <text evidence="18">The sequence shown here is derived from an EMBL/GenBank/DDBJ whole genome shotgun (WGS) entry which is preliminary data.</text>
</comment>
<dbReference type="InterPro" id="IPR000555">
    <property type="entry name" value="JAMM/MPN+_dom"/>
</dbReference>
<evidence type="ECO:0000256" key="12">
    <source>
        <dbReference type="ARBA" id="ARBA00023128"/>
    </source>
</evidence>
<dbReference type="InterPro" id="IPR037518">
    <property type="entry name" value="MPN"/>
</dbReference>
<dbReference type="InterPro" id="IPR032675">
    <property type="entry name" value="LRR_dom_sf"/>
</dbReference>
<feature type="compositionally biased region" description="Low complexity" evidence="15">
    <location>
        <begin position="987"/>
        <end position="1016"/>
    </location>
</feature>
<dbReference type="GO" id="GO:0005743">
    <property type="term" value="C:mitochondrial inner membrane"/>
    <property type="evidence" value="ECO:0007669"/>
    <property type="project" value="UniProtKB-SubCell"/>
</dbReference>
<comment type="similarity">
    <text evidence="14">Belongs to the peptidase M67 family.</text>
</comment>
<feature type="compositionally biased region" description="Gly residues" evidence="15">
    <location>
        <begin position="1592"/>
        <end position="1603"/>
    </location>
</feature>
<feature type="region of interest" description="Disordered" evidence="15">
    <location>
        <begin position="741"/>
        <end position="764"/>
    </location>
</feature>
<feature type="compositionally biased region" description="Polar residues" evidence="15">
    <location>
        <begin position="859"/>
        <end position="875"/>
    </location>
</feature>
<organism evidence="18 19">
    <name type="scientific">Culex pipiens pipiens</name>
    <name type="common">Northern house mosquito</name>
    <dbReference type="NCBI Taxonomy" id="38569"/>
    <lineage>
        <taxon>Eukaryota</taxon>
        <taxon>Metazoa</taxon>
        <taxon>Ecdysozoa</taxon>
        <taxon>Arthropoda</taxon>
        <taxon>Hexapoda</taxon>
        <taxon>Insecta</taxon>
        <taxon>Pterygota</taxon>
        <taxon>Neoptera</taxon>
        <taxon>Endopterygota</taxon>
        <taxon>Diptera</taxon>
        <taxon>Nematocera</taxon>
        <taxon>Culicoidea</taxon>
        <taxon>Culicidae</taxon>
        <taxon>Culicinae</taxon>
        <taxon>Culicini</taxon>
        <taxon>Culex</taxon>
        <taxon>Culex</taxon>
    </lineage>
</organism>
<dbReference type="Pfam" id="PF01398">
    <property type="entry name" value="JAB"/>
    <property type="match status" value="1"/>
</dbReference>
<comment type="similarity">
    <text evidence="2">Belongs to the mitochondrial pyruvate carrier (MPC) (TC 2.A.105) family.</text>
</comment>
<dbReference type="GO" id="GO:0046872">
    <property type="term" value="F:metal ion binding"/>
    <property type="evidence" value="ECO:0007669"/>
    <property type="project" value="UniProtKB-KW"/>
</dbReference>
<evidence type="ECO:0000256" key="6">
    <source>
        <dbReference type="ARBA" id="ARBA00022723"/>
    </source>
</evidence>
<evidence type="ECO:0000256" key="11">
    <source>
        <dbReference type="ARBA" id="ARBA00023049"/>
    </source>
</evidence>
<keyword evidence="8" id="KW-0378">Hydrolase</keyword>
<keyword evidence="3" id="KW-0813">Transport</keyword>
<feature type="compositionally biased region" description="Low complexity" evidence="15">
    <location>
        <begin position="1522"/>
        <end position="1538"/>
    </location>
</feature>
<evidence type="ECO:0000256" key="9">
    <source>
        <dbReference type="ARBA" id="ARBA00022833"/>
    </source>
</evidence>
<dbReference type="InterPro" id="IPR050242">
    <property type="entry name" value="JAMM_MPN+_peptidase_M67A"/>
</dbReference>
<feature type="domain" description="F-box" evidence="16">
    <location>
        <begin position="23"/>
        <end position="70"/>
    </location>
</feature>
<keyword evidence="10" id="KW-1133">Transmembrane helix</keyword>
<keyword evidence="6" id="KW-0479">Metal-binding</keyword>